<dbReference type="Proteomes" id="UP000005445">
    <property type="component" value="Segment"/>
</dbReference>
<dbReference type="KEGG" id="vg:11536826"/>
<dbReference type="GeneID" id="11536826"/>
<dbReference type="RefSeq" id="YP_004957185.2">
    <property type="nucleotide sequence ID" value="NC_016563.1"/>
</dbReference>
<feature type="compositionally biased region" description="Low complexity" evidence="1">
    <location>
        <begin position="125"/>
        <end position="135"/>
    </location>
</feature>
<protein>
    <submittedName>
        <fullName evidence="2">Gp170</fullName>
    </submittedName>
</protein>
<organism evidence="2 3">
    <name type="scientific">Bacillus phage W.Ph</name>
    <dbReference type="NCBI Taxonomy" id="764595"/>
    <lineage>
        <taxon>Viruses</taxon>
        <taxon>Duplodnaviria</taxon>
        <taxon>Heunggongvirae</taxon>
        <taxon>Uroviricota</taxon>
        <taxon>Caudoviricetes</taxon>
        <taxon>Herelleviridae</taxon>
        <taxon>Bastillevirinae</taxon>
        <taxon>Wphvirus</taxon>
        <taxon>Wphvirus WPh</taxon>
    </lineage>
</organism>
<feature type="compositionally biased region" description="Low complexity" evidence="1">
    <location>
        <begin position="150"/>
        <end position="162"/>
    </location>
</feature>
<feature type="compositionally biased region" description="Polar residues" evidence="1">
    <location>
        <begin position="68"/>
        <end position="78"/>
    </location>
</feature>
<feature type="region of interest" description="Disordered" evidence="1">
    <location>
        <begin position="23"/>
        <end position="162"/>
    </location>
</feature>
<evidence type="ECO:0000313" key="3">
    <source>
        <dbReference type="Proteomes" id="UP000005445"/>
    </source>
</evidence>
<sequence>MSILLAIFGLAALYIVVHLYSNSTPNKTKDRRPPDKATHKESICDKQRLEQVRRETREFLNKQPPIRNRTSVGTSSLTDKGYRLSEYNRREQERERDEQRRREYYNSDFNNPSMFFVSPNTGITSSSQECKSSISSHHDNSNNHHHNDHSPSSSPDSICSFD</sequence>
<accession>G9B1S1</accession>
<name>G9B1S1_9CAUD</name>
<dbReference type="EMBL" id="HM144387">
    <property type="protein sequence ID" value="ADH03316.2"/>
    <property type="molecule type" value="Genomic_DNA"/>
</dbReference>
<evidence type="ECO:0000313" key="2">
    <source>
        <dbReference type="EMBL" id="ADH03316.2"/>
    </source>
</evidence>
<keyword evidence="3" id="KW-1185">Reference proteome</keyword>
<feature type="compositionally biased region" description="Polar residues" evidence="1">
    <location>
        <begin position="107"/>
        <end position="124"/>
    </location>
</feature>
<proteinExistence type="predicted"/>
<feature type="compositionally biased region" description="Basic and acidic residues" evidence="1">
    <location>
        <begin position="27"/>
        <end position="60"/>
    </location>
</feature>
<evidence type="ECO:0000256" key="1">
    <source>
        <dbReference type="SAM" id="MobiDB-lite"/>
    </source>
</evidence>
<reference evidence="2 3" key="1">
    <citation type="submission" date="2013-01" db="EMBL/GenBank/DDBJ databases">
        <title>Large myovirus of Bacillus.</title>
        <authorList>
            <person name="Klumpp J."/>
            <person name="Beyer W."/>
            <person name="Loessner M.J."/>
        </authorList>
    </citation>
    <scope>NUCLEOTIDE SEQUENCE [LARGE SCALE GENOMIC DNA]</scope>
</reference>
<dbReference type="OrthoDB" id="22307at10239"/>
<feature type="compositionally biased region" description="Basic and acidic residues" evidence="1">
    <location>
        <begin position="80"/>
        <end position="105"/>
    </location>
</feature>